<keyword evidence="2" id="KW-0238">DNA-binding</keyword>
<dbReference type="InterPro" id="IPR013656">
    <property type="entry name" value="PAS_4"/>
</dbReference>
<evidence type="ECO:0000256" key="1">
    <source>
        <dbReference type="ARBA" id="ARBA00023015"/>
    </source>
</evidence>
<dbReference type="Gene3D" id="1.10.10.10">
    <property type="entry name" value="Winged helix-like DNA-binding domain superfamily/Winged helix DNA-binding domain"/>
    <property type="match status" value="1"/>
</dbReference>
<dbReference type="CDD" id="cd06170">
    <property type="entry name" value="LuxR_C_like"/>
    <property type="match status" value="1"/>
</dbReference>
<sequence length="260" mass="27034">MQTVLARLETLRSLAANVAVLDPDGTIVHTNATWRDPSPANGATLPDGGRGLNYLSLCPPDRAHRIEALIEGHCDLVTSVYPCRSSRDTRWMLMVATPLGEGRPRGVSLLHLDLSVLLPAELGRDGLRALHLPDEVPAATVEAIVHTVAEAIERSLGAPPARAPAADAAAAGAGEGGAGARPDEAGRSAAPLSIVDQLPRRQRQVFALLGQGRSNGEIAAALGISTNTAKLHVAAVLRRLGLDNRMQAVALAARVTADAG</sequence>
<evidence type="ECO:0000313" key="6">
    <source>
        <dbReference type="EMBL" id="MDC7788562.1"/>
    </source>
</evidence>
<dbReference type="PANTHER" id="PTHR44688:SF16">
    <property type="entry name" value="DNA-BINDING TRANSCRIPTIONAL ACTIVATOR DEVR_DOSR"/>
    <property type="match status" value="1"/>
</dbReference>
<dbReference type="InterPro" id="IPR016032">
    <property type="entry name" value="Sig_transdc_resp-reg_C-effctor"/>
</dbReference>
<feature type="domain" description="HTH luxR-type" evidence="5">
    <location>
        <begin position="191"/>
        <end position="256"/>
    </location>
</feature>
<dbReference type="Pfam" id="PF08448">
    <property type="entry name" value="PAS_4"/>
    <property type="match status" value="1"/>
</dbReference>
<protein>
    <submittedName>
        <fullName evidence="6">LuxR C-terminal-related transcriptional regulator</fullName>
    </submittedName>
</protein>
<dbReference type="Proteomes" id="UP001165652">
    <property type="component" value="Unassembled WGS sequence"/>
</dbReference>
<keyword evidence="7" id="KW-1185">Reference proteome</keyword>
<evidence type="ECO:0000313" key="7">
    <source>
        <dbReference type="Proteomes" id="UP001165652"/>
    </source>
</evidence>
<dbReference type="SUPFAM" id="SSF46894">
    <property type="entry name" value="C-terminal effector domain of the bipartite response regulators"/>
    <property type="match status" value="1"/>
</dbReference>
<gene>
    <name evidence="6" type="ORF">PQJ73_22970</name>
</gene>
<evidence type="ECO:0000259" key="5">
    <source>
        <dbReference type="PROSITE" id="PS50043"/>
    </source>
</evidence>
<keyword evidence="1" id="KW-0805">Transcription regulation</keyword>
<feature type="region of interest" description="Disordered" evidence="4">
    <location>
        <begin position="167"/>
        <end position="186"/>
    </location>
</feature>
<reference evidence="6" key="2">
    <citation type="submission" date="2023-02" db="EMBL/GenBank/DDBJ databases">
        <authorList>
            <person name="Rayyan A."/>
            <person name="Meyer T."/>
            <person name="Kyndt J.A."/>
        </authorList>
    </citation>
    <scope>NUCLEOTIDE SEQUENCE</scope>
    <source>
        <strain evidence="6">DSM 9987</strain>
    </source>
</reference>
<comment type="caution">
    <text evidence="6">The sequence shown here is derived from an EMBL/GenBank/DDBJ whole genome shotgun (WGS) entry which is preliminary data.</text>
</comment>
<dbReference type="Pfam" id="PF00196">
    <property type="entry name" value="GerE"/>
    <property type="match status" value="1"/>
</dbReference>
<keyword evidence="3" id="KW-0804">Transcription</keyword>
<dbReference type="InterPro" id="IPR000792">
    <property type="entry name" value="Tscrpt_reg_LuxR_C"/>
</dbReference>
<dbReference type="PROSITE" id="PS50043">
    <property type="entry name" value="HTH_LUXR_2"/>
    <property type="match status" value="1"/>
</dbReference>
<evidence type="ECO:0000256" key="4">
    <source>
        <dbReference type="SAM" id="MobiDB-lite"/>
    </source>
</evidence>
<proteinExistence type="predicted"/>
<dbReference type="SMART" id="SM00421">
    <property type="entry name" value="HTH_LUXR"/>
    <property type="match status" value="1"/>
</dbReference>
<evidence type="ECO:0000256" key="2">
    <source>
        <dbReference type="ARBA" id="ARBA00023125"/>
    </source>
</evidence>
<reference evidence="6" key="1">
    <citation type="journal article" date="2023" name="Microbiol Resour">
        <title>Genome Sequences of Rhodoplanes serenus and Two Thermotolerant Strains, Rhodoplanes tepidamans and 'Rhodoplanes cryptolactis,' Further Refine the Genus.</title>
        <authorList>
            <person name="Rayyan A.A."/>
            <person name="Kyndt J.A."/>
        </authorList>
    </citation>
    <scope>NUCLEOTIDE SEQUENCE</scope>
    <source>
        <strain evidence="6">DSM 9987</strain>
    </source>
</reference>
<dbReference type="EMBL" id="JAQQLI010000047">
    <property type="protein sequence ID" value="MDC7788562.1"/>
    <property type="molecule type" value="Genomic_DNA"/>
</dbReference>
<dbReference type="PRINTS" id="PR00038">
    <property type="entry name" value="HTHLUXR"/>
</dbReference>
<organism evidence="6 7">
    <name type="scientific">Rhodoplanes tepidamans</name>
    <name type="common">Rhodoplanes cryptolactis</name>
    <dbReference type="NCBI Taxonomy" id="200616"/>
    <lineage>
        <taxon>Bacteria</taxon>
        <taxon>Pseudomonadati</taxon>
        <taxon>Pseudomonadota</taxon>
        <taxon>Alphaproteobacteria</taxon>
        <taxon>Hyphomicrobiales</taxon>
        <taxon>Nitrobacteraceae</taxon>
        <taxon>Rhodoplanes</taxon>
    </lineage>
</organism>
<evidence type="ECO:0000256" key="3">
    <source>
        <dbReference type="ARBA" id="ARBA00023163"/>
    </source>
</evidence>
<dbReference type="RefSeq" id="WP_272779398.1">
    <property type="nucleotide sequence ID" value="NZ_JAQQLI010000047.1"/>
</dbReference>
<name>A0ABT5JG62_RHOTP</name>
<dbReference type="InterPro" id="IPR036388">
    <property type="entry name" value="WH-like_DNA-bd_sf"/>
</dbReference>
<dbReference type="PANTHER" id="PTHR44688">
    <property type="entry name" value="DNA-BINDING TRANSCRIPTIONAL ACTIVATOR DEVR_DOSR"/>
    <property type="match status" value="1"/>
</dbReference>
<accession>A0ABT5JG62</accession>